<dbReference type="EMBL" id="VSSQ01027429">
    <property type="protein sequence ID" value="MPM76676.1"/>
    <property type="molecule type" value="Genomic_DNA"/>
</dbReference>
<proteinExistence type="predicted"/>
<sequence length="56" mass="6705">MDEIDNLLEKYVERFEENFPIFLVLGMDGEEIRKLLEESLETGKPFRPELDPDKIY</sequence>
<organism evidence="1">
    <name type="scientific">bioreactor metagenome</name>
    <dbReference type="NCBI Taxonomy" id="1076179"/>
    <lineage>
        <taxon>unclassified sequences</taxon>
        <taxon>metagenomes</taxon>
        <taxon>ecological metagenomes</taxon>
    </lineage>
</organism>
<dbReference type="AlphaFoldDB" id="A0A645CI91"/>
<protein>
    <submittedName>
        <fullName evidence="1">Uncharacterized protein</fullName>
    </submittedName>
</protein>
<evidence type="ECO:0000313" key="1">
    <source>
        <dbReference type="EMBL" id="MPM76676.1"/>
    </source>
</evidence>
<gene>
    <name evidence="1" type="ORF">SDC9_123675</name>
</gene>
<reference evidence="1" key="1">
    <citation type="submission" date="2019-08" db="EMBL/GenBank/DDBJ databases">
        <authorList>
            <person name="Kucharzyk K."/>
            <person name="Murdoch R.W."/>
            <person name="Higgins S."/>
            <person name="Loffler F."/>
        </authorList>
    </citation>
    <scope>NUCLEOTIDE SEQUENCE</scope>
</reference>
<comment type="caution">
    <text evidence="1">The sequence shown here is derived from an EMBL/GenBank/DDBJ whole genome shotgun (WGS) entry which is preliminary data.</text>
</comment>
<name>A0A645CI91_9ZZZZ</name>
<accession>A0A645CI91</accession>